<keyword evidence="1" id="KW-0812">Transmembrane</keyword>
<keyword evidence="1" id="KW-0472">Membrane</keyword>
<feature type="transmembrane region" description="Helical" evidence="1">
    <location>
        <begin position="143"/>
        <end position="165"/>
    </location>
</feature>
<dbReference type="Proteomes" id="UP000835792">
    <property type="component" value="Unassembled WGS sequence"/>
</dbReference>
<feature type="transmembrane region" description="Helical" evidence="1">
    <location>
        <begin position="214"/>
        <end position="233"/>
    </location>
</feature>
<organism evidence="3 4">
    <name type="scientific">Citrobacter youngae</name>
    <dbReference type="NCBI Taxonomy" id="133448"/>
    <lineage>
        <taxon>Bacteria</taxon>
        <taxon>Pseudomonadati</taxon>
        <taxon>Pseudomonadota</taxon>
        <taxon>Gammaproteobacteria</taxon>
        <taxon>Enterobacterales</taxon>
        <taxon>Enterobacteriaceae</taxon>
        <taxon>Citrobacter</taxon>
        <taxon>Citrobacter freundii complex</taxon>
    </lineage>
</organism>
<dbReference type="PANTHER" id="PTHR23028">
    <property type="entry name" value="ACETYLTRANSFERASE"/>
    <property type="match status" value="1"/>
</dbReference>
<feature type="transmembrane region" description="Helical" evidence="1">
    <location>
        <begin position="64"/>
        <end position="84"/>
    </location>
</feature>
<feature type="transmembrane region" description="Helical" evidence="1">
    <location>
        <begin position="272"/>
        <end position="291"/>
    </location>
</feature>
<feature type="transmembrane region" description="Helical" evidence="1">
    <location>
        <begin position="12"/>
        <end position="29"/>
    </location>
</feature>
<protein>
    <submittedName>
        <fullName evidence="3">Acyltransferase family</fullName>
    </submittedName>
</protein>
<keyword evidence="3" id="KW-0012">Acyltransferase</keyword>
<comment type="caution">
    <text evidence="3">The sequence shown here is derived from an EMBL/GenBank/DDBJ whole genome shotgun (WGS) entry which is preliminary data.</text>
</comment>
<keyword evidence="3" id="KW-0808">Transferase</keyword>
<dbReference type="InterPro" id="IPR002656">
    <property type="entry name" value="Acyl_transf_3_dom"/>
</dbReference>
<feature type="domain" description="Acyltransferase 3" evidence="2">
    <location>
        <begin position="5"/>
        <end position="352"/>
    </location>
</feature>
<evidence type="ECO:0000256" key="1">
    <source>
        <dbReference type="SAM" id="Phobius"/>
    </source>
</evidence>
<sequence>MKREYSLDLARLVAAYCVLFSHFVLSGTFDETSRTWTGSTESLPLLSKSSQSLWMLDTFMLGKWQTAVAIWGVALFFLISGWVVPPMLSRYSRQQFLINRLFRIFPMLIFAVIMAATIQYLFGDRHSLSTVNVLSTMTLTSQFFGYPLTLAVVWTLLIEFKFYLLITLLGHLNCKKILSAASLMLLLLIFQINLVRHGVYSTSPQMLSITNAFAHDFCFMIFMLCGSALFLIVNNTKPNFKTVGTLFLILSAYNIYRYLCINQLGIQLHQDINVATQIIAGLFFGLCLLTNKCFSGENALTHAICKLSNVTYSLYLLHVPIGFFLLSRLRHFIDNQYFLLVVVTLSVSLIAAVTYRLIELPGNRLGKTLLIPWIPRKI</sequence>
<keyword evidence="1" id="KW-1133">Transmembrane helix</keyword>
<feature type="transmembrane region" description="Helical" evidence="1">
    <location>
        <begin position="245"/>
        <end position="266"/>
    </location>
</feature>
<evidence type="ECO:0000259" key="2">
    <source>
        <dbReference type="Pfam" id="PF01757"/>
    </source>
</evidence>
<gene>
    <name evidence="3" type="ORF">GHA_02969</name>
</gene>
<feature type="transmembrane region" description="Helical" evidence="1">
    <location>
        <begin position="337"/>
        <end position="358"/>
    </location>
</feature>
<proteinExistence type="predicted"/>
<accession>A0ABM8MK77</accession>
<evidence type="ECO:0000313" key="4">
    <source>
        <dbReference type="Proteomes" id="UP000835792"/>
    </source>
</evidence>
<feature type="transmembrane region" description="Helical" evidence="1">
    <location>
        <begin position="104"/>
        <end position="123"/>
    </location>
</feature>
<evidence type="ECO:0000313" key="3">
    <source>
        <dbReference type="EMBL" id="CAB5579528.1"/>
    </source>
</evidence>
<dbReference type="GO" id="GO:0016746">
    <property type="term" value="F:acyltransferase activity"/>
    <property type="evidence" value="ECO:0007669"/>
    <property type="project" value="UniProtKB-KW"/>
</dbReference>
<name>A0ABM8MK77_9ENTR</name>
<keyword evidence="4" id="KW-1185">Reference proteome</keyword>
<feature type="transmembrane region" description="Helical" evidence="1">
    <location>
        <begin position="303"/>
        <end position="325"/>
    </location>
</feature>
<feature type="transmembrane region" description="Helical" evidence="1">
    <location>
        <begin position="177"/>
        <end position="194"/>
    </location>
</feature>
<dbReference type="PANTHER" id="PTHR23028:SF53">
    <property type="entry name" value="ACYL_TRANSF_3 DOMAIN-CONTAINING PROTEIN"/>
    <property type="match status" value="1"/>
</dbReference>
<dbReference type="Pfam" id="PF01757">
    <property type="entry name" value="Acyl_transf_3"/>
    <property type="match status" value="1"/>
</dbReference>
<dbReference type="InterPro" id="IPR050879">
    <property type="entry name" value="Acyltransferase_3"/>
</dbReference>
<reference evidence="3" key="1">
    <citation type="submission" date="2020-05" db="EMBL/GenBank/DDBJ databases">
        <authorList>
            <person name="Delgado-Blas J."/>
        </authorList>
    </citation>
    <scope>NUCLEOTIDE SEQUENCE</scope>
    <source>
        <strain evidence="3">BB1468</strain>
    </source>
</reference>
<dbReference type="EMBL" id="CAHPRB010000010">
    <property type="protein sequence ID" value="CAB5579528.1"/>
    <property type="molecule type" value="Genomic_DNA"/>
</dbReference>